<keyword evidence="3" id="KW-0479">Metal-binding</keyword>
<dbReference type="PANTHER" id="PTHR11409">
    <property type="entry name" value="ADENOSINE DEAMINASE"/>
    <property type="match status" value="1"/>
</dbReference>
<dbReference type="EMBL" id="JAEVFJ010000012">
    <property type="protein sequence ID" value="KAH8101411.1"/>
    <property type="molecule type" value="Genomic_DNA"/>
</dbReference>
<keyword evidence="10" id="KW-1185">Reference proteome</keyword>
<keyword evidence="4 9" id="KW-0378">Hydrolase</keyword>
<dbReference type="AlphaFoldDB" id="A0A8K0UQX7"/>
<dbReference type="Proteomes" id="UP000813824">
    <property type="component" value="Unassembled WGS sequence"/>
</dbReference>
<dbReference type="GO" id="GO:0009117">
    <property type="term" value="P:nucleotide metabolic process"/>
    <property type="evidence" value="ECO:0007669"/>
    <property type="project" value="UniProtKB-KW"/>
</dbReference>
<dbReference type="GO" id="GO:0004000">
    <property type="term" value="F:adenosine deaminase activity"/>
    <property type="evidence" value="ECO:0007669"/>
    <property type="project" value="TreeGrafter"/>
</dbReference>
<dbReference type="GO" id="GO:0046103">
    <property type="term" value="P:inosine biosynthetic process"/>
    <property type="evidence" value="ECO:0007669"/>
    <property type="project" value="TreeGrafter"/>
</dbReference>
<feature type="domain" description="Adenosine deaminase" evidence="8">
    <location>
        <begin position="27"/>
        <end position="298"/>
    </location>
</feature>
<evidence type="ECO:0000256" key="2">
    <source>
        <dbReference type="ARBA" id="ARBA00006676"/>
    </source>
</evidence>
<evidence type="ECO:0000313" key="9">
    <source>
        <dbReference type="EMBL" id="KAH8101411.1"/>
    </source>
</evidence>
<dbReference type="InterPro" id="IPR032466">
    <property type="entry name" value="Metal_Hydrolase"/>
</dbReference>
<evidence type="ECO:0000256" key="5">
    <source>
        <dbReference type="ARBA" id="ARBA00022833"/>
    </source>
</evidence>
<organism evidence="9 10">
    <name type="scientific">Cristinia sonorae</name>
    <dbReference type="NCBI Taxonomy" id="1940300"/>
    <lineage>
        <taxon>Eukaryota</taxon>
        <taxon>Fungi</taxon>
        <taxon>Dikarya</taxon>
        <taxon>Basidiomycota</taxon>
        <taxon>Agaricomycotina</taxon>
        <taxon>Agaricomycetes</taxon>
        <taxon>Agaricomycetidae</taxon>
        <taxon>Agaricales</taxon>
        <taxon>Pleurotineae</taxon>
        <taxon>Stephanosporaceae</taxon>
        <taxon>Cristinia</taxon>
    </lineage>
</organism>
<dbReference type="Pfam" id="PF00962">
    <property type="entry name" value="A_deaminase"/>
    <property type="match status" value="1"/>
</dbReference>
<dbReference type="InterPro" id="IPR001365">
    <property type="entry name" value="A_deaminase_dom"/>
</dbReference>
<comment type="caution">
    <text evidence="9">The sequence shown here is derived from an EMBL/GenBank/DDBJ whole genome shotgun (WGS) entry which is preliminary data.</text>
</comment>
<dbReference type="GO" id="GO:0046872">
    <property type="term" value="F:metal ion binding"/>
    <property type="evidence" value="ECO:0007669"/>
    <property type="project" value="UniProtKB-KW"/>
</dbReference>
<comment type="cofactor">
    <cofactor evidence="1">
        <name>Zn(2+)</name>
        <dbReference type="ChEBI" id="CHEBI:29105"/>
    </cofactor>
</comment>
<comment type="catalytic activity">
    <reaction evidence="7">
        <text>N(6)-methyl-AMP + H2O + H(+) = IMP + methylamine</text>
        <dbReference type="Rhea" id="RHEA:16001"/>
        <dbReference type="ChEBI" id="CHEBI:15377"/>
        <dbReference type="ChEBI" id="CHEBI:15378"/>
        <dbReference type="ChEBI" id="CHEBI:58053"/>
        <dbReference type="ChEBI" id="CHEBI:59338"/>
        <dbReference type="ChEBI" id="CHEBI:144842"/>
    </reaction>
    <physiologicalReaction direction="left-to-right" evidence="7">
        <dbReference type="Rhea" id="RHEA:16002"/>
    </physiologicalReaction>
</comment>
<evidence type="ECO:0000256" key="3">
    <source>
        <dbReference type="ARBA" id="ARBA00022723"/>
    </source>
</evidence>
<accession>A0A8K0UQX7</accession>
<evidence type="ECO:0000256" key="6">
    <source>
        <dbReference type="ARBA" id="ARBA00023080"/>
    </source>
</evidence>
<reference evidence="9" key="1">
    <citation type="journal article" date="2021" name="New Phytol.">
        <title>Evolutionary innovations through gain and loss of genes in the ectomycorrhizal Boletales.</title>
        <authorList>
            <person name="Wu G."/>
            <person name="Miyauchi S."/>
            <person name="Morin E."/>
            <person name="Kuo A."/>
            <person name="Drula E."/>
            <person name="Varga T."/>
            <person name="Kohler A."/>
            <person name="Feng B."/>
            <person name="Cao Y."/>
            <person name="Lipzen A."/>
            <person name="Daum C."/>
            <person name="Hundley H."/>
            <person name="Pangilinan J."/>
            <person name="Johnson J."/>
            <person name="Barry K."/>
            <person name="LaButti K."/>
            <person name="Ng V."/>
            <person name="Ahrendt S."/>
            <person name="Min B."/>
            <person name="Choi I.G."/>
            <person name="Park H."/>
            <person name="Plett J.M."/>
            <person name="Magnuson J."/>
            <person name="Spatafora J.W."/>
            <person name="Nagy L.G."/>
            <person name="Henrissat B."/>
            <person name="Grigoriev I.V."/>
            <person name="Yang Z.L."/>
            <person name="Xu J."/>
            <person name="Martin F.M."/>
        </authorList>
    </citation>
    <scope>NUCLEOTIDE SEQUENCE</scope>
    <source>
        <strain evidence="9">KKN 215</strain>
    </source>
</reference>
<protein>
    <submittedName>
        <fullName evidence="9">Metallo-dependent hydrolase</fullName>
    </submittedName>
</protein>
<proteinExistence type="inferred from homology"/>
<gene>
    <name evidence="9" type="ORF">BXZ70DRAFT_1018587</name>
</gene>
<dbReference type="Gene3D" id="3.20.20.140">
    <property type="entry name" value="Metal-dependent hydrolases"/>
    <property type="match status" value="1"/>
</dbReference>
<evidence type="ECO:0000256" key="1">
    <source>
        <dbReference type="ARBA" id="ARBA00001947"/>
    </source>
</evidence>
<evidence type="ECO:0000256" key="7">
    <source>
        <dbReference type="ARBA" id="ARBA00048787"/>
    </source>
</evidence>
<sequence>MADIVGHAHDALASLMPSQLTFLQNLPKAELHAHLNGCIPIHVLQELASERAVSSDTSISNEIVQKGIERLKAGVVLKEIHDFFGLFPAIYALTSNPSALARATRAVLAQFLDGVPSQAAYLELRSTPRETPDMSRLQYIQTVLDEVERYPPERAALIVSVDRRMREEVARDCVECAVRLRKEGRRVVGVDLCGDPLAGEMSTFEQCFRLAKEAGLGVTLHIAETRENTIDDTLKLLSFSPDRLGHATFLGAAEQDFVRNTNTCVEICLTSNLLCKTVETLGDHHIRYYLKYDHPVCICVGSLPVSPSMNLIFVDGTQTDDTLPFRNSLLGEYALLMAAPPFGLGLSEAEITRIAQMGMDSRFKSPS</sequence>
<dbReference type="InterPro" id="IPR006330">
    <property type="entry name" value="Ado/ade_deaminase"/>
</dbReference>
<keyword evidence="5" id="KW-0862">Zinc</keyword>
<dbReference type="GO" id="GO:0006154">
    <property type="term" value="P:adenosine catabolic process"/>
    <property type="evidence" value="ECO:0007669"/>
    <property type="project" value="TreeGrafter"/>
</dbReference>
<dbReference type="OrthoDB" id="272271at2759"/>
<evidence type="ECO:0000256" key="4">
    <source>
        <dbReference type="ARBA" id="ARBA00022801"/>
    </source>
</evidence>
<evidence type="ECO:0000313" key="10">
    <source>
        <dbReference type="Proteomes" id="UP000813824"/>
    </source>
</evidence>
<evidence type="ECO:0000259" key="8">
    <source>
        <dbReference type="Pfam" id="PF00962"/>
    </source>
</evidence>
<dbReference type="SUPFAM" id="SSF51556">
    <property type="entry name" value="Metallo-dependent hydrolases"/>
    <property type="match status" value="1"/>
</dbReference>
<name>A0A8K0UQX7_9AGAR</name>
<dbReference type="PANTHER" id="PTHR11409:SF42">
    <property type="entry name" value="ADENOSINE DEAMINASE-LIKE PROTEIN"/>
    <property type="match status" value="1"/>
</dbReference>
<keyword evidence="6" id="KW-0546">Nucleotide metabolism</keyword>
<comment type="similarity">
    <text evidence="2">Belongs to the metallo-dependent hydrolases superfamily. Adenosine and AMP deaminases family.</text>
</comment>